<evidence type="ECO:0000313" key="2">
    <source>
        <dbReference type="Proteomes" id="UP000663505"/>
    </source>
</evidence>
<name>A0A9X7VVW1_9BACL</name>
<accession>A0A9X7VVW1</accession>
<organism evidence="1 2">
    <name type="scientific">Alicyclobacillus mengziensis</name>
    <dbReference type="NCBI Taxonomy" id="2931921"/>
    <lineage>
        <taxon>Bacteria</taxon>
        <taxon>Bacillati</taxon>
        <taxon>Bacillota</taxon>
        <taxon>Bacilli</taxon>
        <taxon>Bacillales</taxon>
        <taxon>Alicyclobacillaceae</taxon>
        <taxon>Alicyclobacillus</taxon>
    </lineage>
</organism>
<dbReference type="AlphaFoldDB" id="A0A9X7VVW1"/>
<reference evidence="1 2" key="1">
    <citation type="submission" date="2021-02" db="EMBL/GenBank/DDBJ databases">
        <title>Alicyclobacillus curvatus sp. nov. and Alicyclobacillus mengziensis sp. nov., two acidophilic bacteria isolated from acid mine drainage.</title>
        <authorList>
            <person name="Huang Y."/>
        </authorList>
    </citation>
    <scope>NUCLEOTIDE SEQUENCE [LARGE SCALE GENOMIC DNA]</scope>
    <source>
        <strain evidence="1 2">S30H14</strain>
    </source>
</reference>
<dbReference type="RefSeq" id="WP_206654845.1">
    <property type="nucleotide sequence ID" value="NZ_CP071182.1"/>
</dbReference>
<dbReference type="InterPro" id="IPR025855">
    <property type="entry name" value="Replic_Relax"/>
</dbReference>
<gene>
    <name evidence="1" type="ORF">JZ786_12920</name>
</gene>
<dbReference type="Pfam" id="PF13814">
    <property type="entry name" value="Replic_Relax"/>
    <property type="match status" value="1"/>
</dbReference>
<evidence type="ECO:0000313" key="1">
    <source>
        <dbReference type="EMBL" id="QSO45477.1"/>
    </source>
</evidence>
<keyword evidence="2" id="KW-1185">Reference proteome</keyword>
<protein>
    <submittedName>
        <fullName evidence="1">Replication-relaxation family protein</fullName>
    </submittedName>
</protein>
<proteinExistence type="predicted"/>
<sequence length="256" mass="30039">MILNWYNPNNNYRAFERVIGCIFDAGGILFRDDLKTLLGYSEDMMRYTIYRLNKHDPQLIRRIRTADRRNTYAFMLTEQGVAYARDLTQWDNKVRVGEGQVYHTLGINSILLRIVREIGTEGYEWYCTREAGDIIADHIYSNMTMQEQARREKPRFIRPDALFSVGHNKVCVEYDTGSESGRIIKNKLQSYHQTMLRLPESWRVVVFVAPTEARRKFLEEKSREFDTTAYKAHFFIPGQETAGFVQRVKRGVRASV</sequence>
<dbReference type="EMBL" id="CP071182">
    <property type="protein sequence ID" value="QSO45477.1"/>
    <property type="molecule type" value="Genomic_DNA"/>
</dbReference>
<dbReference type="Proteomes" id="UP000663505">
    <property type="component" value="Chromosome"/>
</dbReference>
<dbReference type="KEGG" id="afx:JZ786_12920"/>